<organism evidence="1">
    <name type="scientific">Siphoviridae sp. ctJT77</name>
    <dbReference type="NCBI Taxonomy" id="2825432"/>
    <lineage>
        <taxon>Viruses</taxon>
        <taxon>Duplodnaviria</taxon>
        <taxon>Heunggongvirae</taxon>
        <taxon>Uroviricota</taxon>
        <taxon>Caudoviricetes</taxon>
    </lineage>
</organism>
<reference evidence="1" key="1">
    <citation type="journal article" date="2021" name="Proc. Natl. Acad. Sci. U.S.A.">
        <title>A Catalog of Tens of Thousands of Viruses from Human Metagenomes Reveals Hidden Associations with Chronic Diseases.</title>
        <authorList>
            <person name="Tisza M.J."/>
            <person name="Buck C.B."/>
        </authorList>
    </citation>
    <scope>NUCLEOTIDE SEQUENCE</scope>
    <source>
        <strain evidence="1">CtJT77</strain>
    </source>
</reference>
<name>A0A8S5UZL4_9CAUD</name>
<dbReference type="EMBL" id="BK016174">
    <property type="protein sequence ID" value="DAF99927.1"/>
    <property type="molecule type" value="Genomic_DNA"/>
</dbReference>
<protein>
    <submittedName>
        <fullName evidence="1">Uncharacterized protein</fullName>
    </submittedName>
</protein>
<evidence type="ECO:0000313" key="1">
    <source>
        <dbReference type="EMBL" id="DAF99927.1"/>
    </source>
</evidence>
<proteinExistence type="predicted"/>
<accession>A0A8S5UZL4</accession>
<sequence>MAEKRILPFSPNMMFPNYILGLSKEDYKEWLNQKYGNNKEVKKDEK</sequence>